<dbReference type="GO" id="GO:0141166">
    <property type="term" value="P:chromosomal 5-methylcytosine DNA demethylation pathway"/>
    <property type="evidence" value="ECO:0007669"/>
    <property type="project" value="UniProtKB-UniRule"/>
</dbReference>
<comment type="catalytic activity">
    <reaction evidence="9 11">
        <text>a 5-formyl-2'-deoxycytidine in DNA + 2-oxoglutarate + O2 = a 5-carboxyl-2'-deoxycytidine in DNA + succinate + CO2 + H(+)</text>
        <dbReference type="Rhea" id="RHEA:53832"/>
        <dbReference type="Rhea" id="RHEA-COMP:13656"/>
        <dbReference type="Rhea" id="RHEA-COMP:13657"/>
        <dbReference type="ChEBI" id="CHEBI:15378"/>
        <dbReference type="ChEBI" id="CHEBI:15379"/>
        <dbReference type="ChEBI" id="CHEBI:16526"/>
        <dbReference type="ChEBI" id="CHEBI:16810"/>
        <dbReference type="ChEBI" id="CHEBI:30031"/>
        <dbReference type="ChEBI" id="CHEBI:137731"/>
        <dbReference type="ChEBI" id="CHEBI:137732"/>
        <dbReference type="EC" id="1.14.11.80"/>
    </reaction>
</comment>
<evidence type="ECO:0000256" key="10">
    <source>
        <dbReference type="ARBA" id="ARBA00049431"/>
    </source>
</evidence>
<dbReference type="GO" id="GO:0040029">
    <property type="term" value="P:epigenetic regulation of gene expression"/>
    <property type="evidence" value="ECO:0007669"/>
    <property type="project" value="InterPro"/>
</dbReference>
<evidence type="ECO:0000256" key="9">
    <source>
        <dbReference type="ARBA" id="ARBA00047840"/>
    </source>
</evidence>
<evidence type="ECO:0000256" key="11">
    <source>
        <dbReference type="RuleBase" id="RU367064"/>
    </source>
</evidence>
<evidence type="ECO:0000256" key="12">
    <source>
        <dbReference type="SAM" id="MobiDB-lite"/>
    </source>
</evidence>
<feature type="region of interest" description="Disordered" evidence="12">
    <location>
        <begin position="493"/>
        <end position="530"/>
    </location>
</feature>
<comment type="subcellular location">
    <subcellularLocation>
        <location evidence="1">Chromosome</location>
    </subcellularLocation>
</comment>
<evidence type="ECO:0000256" key="8">
    <source>
        <dbReference type="ARBA" id="ARBA00023004"/>
    </source>
</evidence>
<feature type="compositionally biased region" description="Basic and acidic residues" evidence="12">
    <location>
        <begin position="625"/>
        <end position="636"/>
    </location>
</feature>
<dbReference type="EC" id="1.14.11.80" evidence="11"/>
<dbReference type="EMBL" id="KB508622">
    <property type="protein sequence ID" value="EMP40571.1"/>
    <property type="molecule type" value="Genomic_DNA"/>
</dbReference>
<keyword evidence="15" id="KW-1185">Reference proteome</keyword>
<comment type="cofactor">
    <cofactor evidence="11">
        <name>Fe(2+)</name>
        <dbReference type="ChEBI" id="CHEBI:29033"/>
    </cofactor>
    <text evidence="11">Binds 1 Fe(2+) ion per subunit.</text>
</comment>
<accession>M7BRP8</accession>
<dbReference type="InterPro" id="IPR046942">
    <property type="entry name" value="TET_oxygenase"/>
</dbReference>
<keyword evidence="3" id="KW-0158">Chromosome</keyword>
<dbReference type="InterPro" id="IPR040175">
    <property type="entry name" value="TET1/2/3"/>
</dbReference>
<evidence type="ECO:0000256" key="6">
    <source>
        <dbReference type="ARBA" id="ARBA00022964"/>
    </source>
</evidence>
<feature type="region of interest" description="Disordered" evidence="12">
    <location>
        <begin position="625"/>
        <end position="655"/>
    </location>
</feature>
<gene>
    <name evidence="14" type="ORF">UY3_02171</name>
</gene>
<keyword evidence="7 11" id="KW-0560">Oxidoreductase</keyword>
<evidence type="ECO:0000313" key="14">
    <source>
        <dbReference type="EMBL" id="EMP40571.1"/>
    </source>
</evidence>
<evidence type="ECO:0000256" key="5">
    <source>
        <dbReference type="ARBA" id="ARBA00022833"/>
    </source>
</evidence>
<evidence type="ECO:0000256" key="3">
    <source>
        <dbReference type="ARBA" id="ARBA00022454"/>
    </source>
</evidence>
<dbReference type="GO" id="GO:0005634">
    <property type="term" value="C:nucleus"/>
    <property type="evidence" value="ECO:0007669"/>
    <property type="project" value="UniProtKB-UniRule"/>
</dbReference>
<comment type="catalytic activity">
    <reaction evidence="11">
        <text>a 5-methyl-2'-deoxycytidine in DNA + 2-oxoglutarate + O2 = a 5-hydroxymethyl-2'-deoxycytidine in DNA + succinate + CO2</text>
        <dbReference type="Rhea" id="RHEA:52636"/>
        <dbReference type="Rhea" id="RHEA-COMP:11370"/>
        <dbReference type="Rhea" id="RHEA-COMP:13315"/>
        <dbReference type="ChEBI" id="CHEBI:15379"/>
        <dbReference type="ChEBI" id="CHEBI:16526"/>
        <dbReference type="ChEBI" id="CHEBI:16810"/>
        <dbReference type="ChEBI" id="CHEBI:30031"/>
        <dbReference type="ChEBI" id="CHEBI:85454"/>
        <dbReference type="ChEBI" id="CHEBI:136731"/>
        <dbReference type="EC" id="1.14.11.80"/>
    </reaction>
</comment>
<comment type="function">
    <text evidence="11">Dioxygenase that catalyzes the conversion of the modified genomic base 5-methylcytosine (5mC) into 5-hydroxymethylcytosine (5hmC) and plays a key role in epigenetic chromatin reprogramming during embryonic development.</text>
</comment>
<dbReference type="AlphaFoldDB" id="M7BRP8"/>
<reference evidence="15" key="1">
    <citation type="journal article" date="2013" name="Nat. Genet.">
        <title>The draft genomes of soft-shell turtle and green sea turtle yield insights into the development and evolution of the turtle-specific body plan.</title>
        <authorList>
            <person name="Wang Z."/>
            <person name="Pascual-Anaya J."/>
            <person name="Zadissa A."/>
            <person name="Li W."/>
            <person name="Niimura Y."/>
            <person name="Huang Z."/>
            <person name="Li C."/>
            <person name="White S."/>
            <person name="Xiong Z."/>
            <person name="Fang D."/>
            <person name="Wang B."/>
            <person name="Ming Y."/>
            <person name="Chen Y."/>
            <person name="Zheng Y."/>
            <person name="Kuraku S."/>
            <person name="Pignatelli M."/>
            <person name="Herrero J."/>
            <person name="Beal K."/>
            <person name="Nozawa M."/>
            <person name="Li Q."/>
            <person name="Wang J."/>
            <person name="Zhang H."/>
            <person name="Yu L."/>
            <person name="Shigenobu S."/>
            <person name="Wang J."/>
            <person name="Liu J."/>
            <person name="Flicek P."/>
            <person name="Searle S."/>
            <person name="Wang J."/>
            <person name="Kuratani S."/>
            <person name="Yin Y."/>
            <person name="Aken B."/>
            <person name="Zhang G."/>
            <person name="Irie N."/>
        </authorList>
    </citation>
    <scope>NUCLEOTIDE SEQUENCE [LARGE SCALE GENOMIC DNA]</scope>
</reference>
<evidence type="ECO:0000256" key="2">
    <source>
        <dbReference type="ARBA" id="ARBA00007502"/>
    </source>
</evidence>
<dbReference type="GO" id="GO:0070579">
    <property type="term" value="F:DNA 5-methylcytosine dioxygenase activity"/>
    <property type="evidence" value="ECO:0007669"/>
    <property type="project" value="UniProtKB-UniRule"/>
</dbReference>
<evidence type="ECO:0000259" key="13">
    <source>
        <dbReference type="SMART" id="SM01333"/>
    </source>
</evidence>
<comment type="similarity">
    <text evidence="2 11">Belongs to the TET family.</text>
</comment>
<dbReference type="InterPro" id="IPR024779">
    <property type="entry name" value="2OGFeDO_JBP1/TET_oxygenase_dom"/>
</dbReference>
<sequence>MPKTLGFLPTILGQQQPPMLPVLPWGSSHLSEMQYLLIVPQPYPRRARTSSPRTPQGVIRRSSDEEKLLCLVRQRAGHHCQTAVIVILILAWEGIPHLLADTLYKELTQSLRNYGWPTSRRCALNEDRTCACQGLDPETCGASFSFGCSWSMYFNGCKFARSKNPRKFRLLTDDPKQEEHLENNLQTLATDVAPLYKKLAPDAFQNQVCTLTKEDNRSVGVIPNDEQLHVLPLYKISQTDEFGTEEGLEAKIKAGAIQVLTAFPREVRMLAEPLRATKKKKPDTKKTQVEKQTLADKKYSTPAKLKIGAPENLGKTSQYLGNKTDALQPGIKMETSDHLYAMKHTSNATKSCSVLKQYTASSPFKVDSLHPYSSLTHKPSITAVTDIQQDFSVPYGYFECSSKQPHVTPYIKCKNFDVSVKDYTGIFLNEKRNGVPPILPDITVSDHPTFKDPLHSILEHLPDDKQNCQLQLENAPSQSINPCDMSVPLNSPAKDVTRNEANTSQKCPVEKGGSHQEQICDSKASDEKQRNVLAEPMDSEEKADEMWSDSEHNFLDDDIGGVAVAPSHGSILIECARRELHATTPIKKPNRSHPTRISLVFYQHKNLNEPKHGLAMWEAKMAERAKEKEKEAERLGTENTELKSSSRKTKQSSETREIFYEENEFNQIPSRRALTVTQDNVITVSSYALTRVAGPYNHWA</sequence>
<dbReference type="GO" id="GO:0008270">
    <property type="term" value="F:zinc ion binding"/>
    <property type="evidence" value="ECO:0007669"/>
    <property type="project" value="UniProtKB-UniRule"/>
</dbReference>
<keyword evidence="8 11" id="KW-0408">Iron</keyword>
<dbReference type="STRING" id="8469.M7BRP8"/>
<evidence type="ECO:0000256" key="7">
    <source>
        <dbReference type="ARBA" id="ARBA00023002"/>
    </source>
</evidence>
<evidence type="ECO:0000256" key="4">
    <source>
        <dbReference type="ARBA" id="ARBA00022723"/>
    </source>
</evidence>
<dbReference type="GO" id="GO:0005694">
    <property type="term" value="C:chromosome"/>
    <property type="evidence" value="ECO:0007669"/>
    <property type="project" value="UniProtKB-SubCell"/>
</dbReference>
<comment type="catalytic activity">
    <reaction evidence="10 11">
        <text>a 5-hydroxymethyl-2'-deoxycytidine in DNA + 2-oxoglutarate + O2 = a 5-formyl-2'-deoxycytidine in DNA + succinate + CO2 + H2O</text>
        <dbReference type="Rhea" id="RHEA:53828"/>
        <dbReference type="Rhea" id="RHEA-COMP:13315"/>
        <dbReference type="Rhea" id="RHEA-COMP:13656"/>
        <dbReference type="ChEBI" id="CHEBI:15377"/>
        <dbReference type="ChEBI" id="CHEBI:15379"/>
        <dbReference type="ChEBI" id="CHEBI:16526"/>
        <dbReference type="ChEBI" id="CHEBI:16810"/>
        <dbReference type="ChEBI" id="CHEBI:30031"/>
        <dbReference type="ChEBI" id="CHEBI:136731"/>
        <dbReference type="ChEBI" id="CHEBI:137731"/>
        <dbReference type="EC" id="1.14.11.80"/>
    </reaction>
</comment>
<dbReference type="Proteomes" id="UP000031443">
    <property type="component" value="Unassembled WGS sequence"/>
</dbReference>
<feature type="domain" description="Methylcytosine dioxygenase TET1-3 oxygenase" evidence="13">
    <location>
        <begin position="149"/>
        <end position="605"/>
    </location>
</feature>
<dbReference type="PANTHER" id="PTHR23358:SF2">
    <property type="entry name" value="METHYLCYTOSINE DIOXYGENASE TET1"/>
    <property type="match status" value="1"/>
</dbReference>
<comment type="cofactor">
    <cofactor evidence="11">
        <name>Zn(2+)</name>
        <dbReference type="ChEBI" id="CHEBI:29105"/>
    </cofactor>
    <text evidence="11">The zinc ions have a structural role.</text>
</comment>
<evidence type="ECO:0000256" key="1">
    <source>
        <dbReference type="ARBA" id="ARBA00004286"/>
    </source>
</evidence>
<name>M7BRP8_CHEMY</name>
<proteinExistence type="inferred from homology"/>
<dbReference type="GO" id="GO:0045944">
    <property type="term" value="P:positive regulation of transcription by RNA polymerase II"/>
    <property type="evidence" value="ECO:0007669"/>
    <property type="project" value="TreeGrafter"/>
</dbReference>
<dbReference type="SMART" id="SM01333">
    <property type="entry name" value="Tet_JBP"/>
    <property type="match status" value="1"/>
</dbReference>
<keyword evidence="4 11" id="KW-0479">Metal-binding</keyword>
<evidence type="ECO:0000313" key="15">
    <source>
        <dbReference type="Proteomes" id="UP000031443"/>
    </source>
</evidence>
<keyword evidence="5 11" id="KW-0862">Zinc</keyword>
<protein>
    <recommendedName>
        <fullName evidence="11">Methylcytosine dioxygenase TET</fullName>
        <ecNumber evidence="11">1.14.11.80</ecNumber>
    </recommendedName>
</protein>
<dbReference type="PANTHER" id="PTHR23358">
    <property type="entry name" value="METHYLCYTOSINE DIOXYGENASE TET"/>
    <property type="match status" value="1"/>
</dbReference>
<dbReference type="Pfam" id="PF12851">
    <property type="entry name" value="Tet_JBP"/>
    <property type="match status" value="1"/>
</dbReference>
<keyword evidence="6 11" id="KW-0223">Dioxygenase</keyword>
<feature type="compositionally biased region" description="Basic and acidic residues" evidence="12">
    <location>
        <begin position="508"/>
        <end position="530"/>
    </location>
</feature>
<organism evidence="14 15">
    <name type="scientific">Chelonia mydas</name>
    <name type="common">Green sea-turtle</name>
    <name type="synonym">Chelonia agassizi</name>
    <dbReference type="NCBI Taxonomy" id="8469"/>
    <lineage>
        <taxon>Eukaryota</taxon>
        <taxon>Metazoa</taxon>
        <taxon>Chordata</taxon>
        <taxon>Craniata</taxon>
        <taxon>Vertebrata</taxon>
        <taxon>Euteleostomi</taxon>
        <taxon>Archelosauria</taxon>
        <taxon>Testudinata</taxon>
        <taxon>Testudines</taxon>
        <taxon>Cryptodira</taxon>
        <taxon>Durocryptodira</taxon>
        <taxon>Americhelydia</taxon>
        <taxon>Chelonioidea</taxon>
        <taxon>Cheloniidae</taxon>
        <taxon>Chelonia</taxon>
    </lineage>
</organism>